<feature type="compositionally biased region" description="Basic and acidic residues" evidence="4">
    <location>
        <begin position="104"/>
        <end position="120"/>
    </location>
</feature>
<dbReference type="AlphaFoldDB" id="A0A1M2V2F2"/>
<feature type="active site" description="Charge relay system" evidence="3">
    <location>
        <position position="136"/>
    </location>
</feature>
<feature type="domain" description="Amidase" evidence="5">
    <location>
        <begin position="88"/>
        <end position="575"/>
    </location>
</feature>
<comment type="similarity">
    <text evidence="1">Belongs to the amidase family.</text>
</comment>
<dbReference type="SUPFAM" id="SSF75304">
    <property type="entry name" value="Amidase signature (AS) enzymes"/>
    <property type="match status" value="1"/>
</dbReference>
<evidence type="ECO:0000256" key="1">
    <source>
        <dbReference type="ARBA" id="ARBA00009199"/>
    </source>
</evidence>
<evidence type="ECO:0000313" key="6">
    <source>
        <dbReference type="EMBL" id="OJT01727.1"/>
    </source>
</evidence>
<organism evidence="6 7">
    <name type="scientific">Trametes pubescens</name>
    <name type="common">White-rot fungus</name>
    <dbReference type="NCBI Taxonomy" id="154538"/>
    <lineage>
        <taxon>Eukaryota</taxon>
        <taxon>Fungi</taxon>
        <taxon>Dikarya</taxon>
        <taxon>Basidiomycota</taxon>
        <taxon>Agaricomycotina</taxon>
        <taxon>Agaricomycetes</taxon>
        <taxon>Polyporales</taxon>
        <taxon>Polyporaceae</taxon>
        <taxon>Trametes</taxon>
    </lineage>
</organism>
<dbReference type="PANTHER" id="PTHR46072:SF10">
    <property type="entry name" value="ACETAMIDASE"/>
    <property type="match status" value="1"/>
</dbReference>
<accession>A0A1M2V2F2</accession>
<feature type="active site" description="Acyl-ester intermediate" evidence="3">
    <location>
        <position position="235"/>
    </location>
</feature>
<evidence type="ECO:0000313" key="7">
    <source>
        <dbReference type="Proteomes" id="UP000184267"/>
    </source>
</evidence>
<name>A0A1M2V2F2_TRAPU</name>
<dbReference type="InterPro" id="IPR023631">
    <property type="entry name" value="Amidase_dom"/>
</dbReference>
<feature type="region of interest" description="Disordered" evidence="4">
    <location>
        <begin position="100"/>
        <end position="123"/>
    </location>
</feature>
<dbReference type="OMA" id="RNDAWAS"/>
<comment type="caution">
    <text evidence="6">The sequence shown here is derived from an EMBL/GenBank/DDBJ whole genome shotgun (WGS) entry which is preliminary data.</text>
</comment>
<keyword evidence="2 6" id="KW-0378">Hydrolase</keyword>
<proteinExistence type="inferred from homology"/>
<dbReference type="Pfam" id="PF01425">
    <property type="entry name" value="Amidase"/>
    <property type="match status" value="1"/>
</dbReference>
<keyword evidence="7" id="KW-1185">Reference proteome</keyword>
<dbReference type="PIRSF" id="PIRSF001221">
    <property type="entry name" value="Amidase_fungi"/>
    <property type="match status" value="1"/>
</dbReference>
<dbReference type="EMBL" id="MNAD01001723">
    <property type="protein sequence ID" value="OJT01727.1"/>
    <property type="molecule type" value="Genomic_DNA"/>
</dbReference>
<dbReference type="InterPro" id="IPR036928">
    <property type="entry name" value="AS_sf"/>
</dbReference>
<dbReference type="Gene3D" id="3.90.1300.10">
    <property type="entry name" value="Amidase signature (AS) domain"/>
    <property type="match status" value="1"/>
</dbReference>
<dbReference type="STRING" id="154538.A0A1M2V2F2"/>
<feature type="active site" description="Charge relay system" evidence="3">
    <location>
        <position position="211"/>
    </location>
</feature>
<dbReference type="OrthoDB" id="6428749at2759"/>
<evidence type="ECO:0000259" key="5">
    <source>
        <dbReference type="Pfam" id="PF01425"/>
    </source>
</evidence>
<reference evidence="6 7" key="1">
    <citation type="submission" date="2016-10" db="EMBL/GenBank/DDBJ databases">
        <title>Genome sequence of the basidiomycete white-rot fungus Trametes pubescens.</title>
        <authorList>
            <person name="Makela M.R."/>
            <person name="Granchi Z."/>
            <person name="Peng M."/>
            <person name="De Vries R.P."/>
            <person name="Grigoriev I."/>
            <person name="Riley R."/>
            <person name="Hilden K."/>
        </authorList>
    </citation>
    <scope>NUCLEOTIDE SEQUENCE [LARGE SCALE GENOMIC DNA]</scope>
    <source>
        <strain evidence="6 7">FBCC735</strain>
    </source>
</reference>
<gene>
    <name evidence="6" type="ORF">TRAPUB_7783</name>
</gene>
<dbReference type="GO" id="GO:0016787">
    <property type="term" value="F:hydrolase activity"/>
    <property type="evidence" value="ECO:0007669"/>
    <property type="project" value="UniProtKB-KW"/>
</dbReference>
<dbReference type="Proteomes" id="UP000184267">
    <property type="component" value="Unassembled WGS sequence"/>
</dbReference>
<sequence>MASFFAHRADSARKHEHLRSSIAQAADFCAHPSVTTGADADAKLLSLSLSQLVAACEDRSVSSSDVIHAYGRRALAAHEATNCLADIFLDEAIQRNETSAARNSLDEANLRNESESDSTERTAAAAPLSCVPVSIKDCIDVAGHDTTLGFSVNAGRPARADAPIVRLLRDAGALIYAKTTLPTACLSFECSSDLFGATTNPYNPAFSPGASTGGGGALLAWQGSMVELGTDIGGSVRYPAAYCGVYAVKGTHGRLPSTGCVSCTPGLEAIPTITAPLARTLDDLEEFWRRVVEMRPWDYDHTCAPIPWRAVDYVSSGQKLRFGVLADDGIIPPTPAAARALEEVANALRKQGHEVIPFSPPSPLEGLKIGYQLMFSDGAKSTLAPRRLGEFVNPALLTVRLMLRLPLWLKRFNATLLRWFSRPWGRNDAWASLLEVFHPRTAYEERRLTIERDAYRAAWHDVWQSAGLDLLLTVPHALPAISREPVASDKATLVSANYAFLYNVLDCTAGAMPVTYIDKAQDSLPAGYRDAPAYQGMNDIARAIHDLYDSTSAAMHGMPVGVQVIGGRFEEERVLAGMRLIEHVLWETGGGFEPRHFSS</sequence>
<protein>
    <submittedName>
        <fullName evidence="6">Fatty acid amide hydrolase 1</fullName>
    </submittedName>
</protein>
<evidence type="ECO:0000256" key="2">
    <source>
        <dbReference type="ARBA" id="ARBA00022801"/>
    </source>
</evidence>
<evidence type="ECO:0000256" key="3">
    <source>
        <dbReference type="PIRSR" id="PIRSR001221-1"/>
    </source>
</evidence>
<dbReference type="PANTHER" id="PTHR46072">
    <property type="entry name" value="AMIDASE-RELATED-RELATED"/>
    <property type="match status" value="1"/>
</dbReference>
<evidence type="ECO:0000256" key="4">
    <source>
        <dbReference type="SAM" id="MobiDB-lite"/>
    </source>
</evidence>